<keyword evidence="14" id="KW-0238">DNA-binding</keyword>
<keyword evidence="10" id="KW-0378">Hydrolase</keyword>
<keyword evidence="4" id="KW-0808">Transferase</keyword>
<sequence>MEMMKPIPSTEIPRGEEWLYEVKYDGFRCVLTWDTKGKITLTSKNNKELTANFPEIVANCQELEPNVLDKLPIKMDGEMVVLNNPFQANFSWIQKRGRLKNTESIQKASNRRPASFMAFDLLQENGSDLLSQPFNDRKKALNDLFKEHIKSNRIQYVNSYEDPEELWKKIYDHKGEGMIAKRKKSKYIGGKGHRDWFKMKNWRSLQGFLTHYDNQNGYYSFRVFDGNKIHEVGKCKHGLDDESAETLRQLFITNGEKSTGGYSLPPAICASIHSLDLYKNELREPEFVQLLPQVSAQECTIEKLMIDLAMIPERIGVSKTEKYYWPEKKITKGDLLFYIREISPYMLPFLKERALTLIRCPDGVEEEHFYQKHLPDYAPDFIDSLKIGNDRIIICNDMDSLVWFANHGGLEYHVPFQTVNKPNPLEIVFDLDPPNRERFDLAIQAANIIKPLLDDLELISFVKTSGNKGIQIHIPIPENSLTYDDTAVFTQAIAYTVEGAYPNLFTTERMKKKRNGRLYIDYVQHGKDKTIIAPYSPRMTKEGSIATPLFWEEVNEDLTPEKFTVKNTLDRVQELGCPFADFFEVRNKQNLDKVMKLIKD</sequence>
<evidence type="ECO:0000259" key="23">
    <source>
        <dbReference type="PROSITE" id="PS50160"/>
    </source>
</evidence>
<dbReference type="InterPro" id="IPR014146">
    <property type="entry name" value="LigD_ligase_dom"/>
</dbReference>
<evidence type="ECO:0000256" key="21">
    <source>
        <dbReference type="ARBA" id="ARBA00049981"/>
    </source>
</evidence>
<dbReference type="GO" id="GO:0003910">
    <property type="term" value="F:DNA ligase (ATP) activity"/>
    <property type="evidence" value="ECO:0007669"/>
    <property type="project" value="UniProtKB-EC"/>
</dbReference>
<dbReference type="RefSeq" id="WP_121204953.1">
    <property type="nucleotide sequence ID" value="NZ_RBZP01000012.1"/>
</dbReference>
<evidence type="ECO:0000256" key="3">
    <source>
        <dbReference type="ARBA" id="ARBA00022598"/>
    </source>
</evidence>
<keyword evidence="12" id="KW-0067">ATP-binding</keyword>
<keyword evidence="5" id="KW-0548">Nucleotidyltransferase</keyword>
<evidence type="ECO:0000256" key="20">
    <source>
        <dbReference type="ARBA" id="ARBA00034003"/>
    </source>
</evidence>
<dbReference type="InterPro" id="IPR052171">
    <property type="entry name" value="NHEJ_LigD"/>
</dbReference>
<feature type="domain" description="ATP-dependent DNA ligase family profile" evidence="23">
    <location>
        <begin position="107"/>
        <end position="200"/>
    </location>
</feature>
<comment type="catalytic activity">
    <reaction evidence="20">
        <text>ATP + (deoxyribonucleotide)n-3'-hydroxyl + 5'-phospho-(deoxyribonucleotide)m = (deoxyribonucleotide)n+m + AMP + diphosphate.</text>
        <dbReference type="EC" id="6.5.1.1"/>
    </reaction>
</comment>
<keyword evidence="3 24" id="KW-0436">Ligase</keyword>
<accession>A0A495A1B9</accession>
<evidence type="ECO:0000256" key="17">
    <source>
        <dbReference type="ARBA" id="ARBA00023211"/>
    </source>
</evidence>
<evidence type="ECO:0000256" key="2">
    <source>
        <dbReference type="ARBA" id="ARBA00012727"/>
    </source>
</evidence>
<evidence type="ECO:0000256" key="18">
    <source>
        <dbReference type="ARBA" id="ARBA00023268"/>
    </source>
</evidence>
<evidence type="ECO:0000256" key="10">
    <source>
        <dbReference type="ARBA" id="ARBA00022801"/>
    </source>
</evidence>
<dbReference type="Proteomes" id="UP000269301">
    <property type="component" value="Unassembled WGS sequence"/>
</dbReference>
<dbReference type="InterPro" id="IPR014143">
    <property type="entry name" value="NHEJ_ligase_prk"/>
</dbReference>
<evidence type="ECO:0000256" key="11">
    <source>
        <dbReference type="ARBA" id="ARBA00022839"/>
    </source>
</evidence>
<comment type="similarity">
    <text evidence="22">In the N-terminal section; belongs to the LigD polymerase family.</text>
</comment>
<protein>
    <recommendedName>
        <fullName evidence="2">DNA ligase (ATP)</fullName>
        <ecNumber evidence="2">6.5.1.1</ecNumber>
    </recommendedName>
    <alternativeName>
        <fullName evidence="19">NHEJ DNA polymerase</fullName>
    </alternativeName>
</protein>
<gene>
    <name evidence="24" type="ORF">D8M06_13600</name>
</gene>
<dbReference type="GO" id="GO:0003887">
    <property type="term" value="F:DNA-directed DNA polymerase activity"/>
    <property type="evidence" value="ECO:0007669"/>
    <property type="project" value="UniProtKB-KW"/>
</dbReference>
<dbReference type="SUPFAM" id="SSF56091">
    <property type="entry name" value="DNA ligase/mRNA capping enzyme, catalytic domain"/>
    <property type="match status" value="1"/>
</dbReference>
<proteinExistence type="inferred from homology"/>
<dbReference type="Gene3D" id="3.30.470.30">
    <property type="entry name" value="DNA ligase/mRNA capping enzyme"/>
    <property type="match status" value="1"/>
</dbReference>
<dbReference type="GO" id="GO:0046872">
    <property type="term" value="F:metal ion binding"/>
    <property type="evidence" value="ECO:0007669"/>
    <property type="project" value="UniProtKB-KW"/>
</dbReference>
<keyword evidence="9" id="KW-0227">DNA damage</keyword>
<keyword evidence="16" id="KW-0234">DNA repair</keyword>
<keyword evidence="6" id="KW-0540">Nuclease</keyword>
<name>A0A495A1B9_9BACI</name>
<comment type="cofactor">
    <cofactor evidence="1">
        <name>Mn(2+)</name>
        <dbReference type="ChEBI" id="CHEBI:29035"/>
    </cofactor>
</comment>
<evidence type="ECO:0000256" key="9">
    <source>
        <dbReference type="ARBA" id="ARBA00022763"/>
    </source>
</evidence>
<dbReference type="PANTHER" id="PTHR42705">
    <property type="entry name" value="BIFUNCTIONAL NON-HOMOLOGOUS END JOINING PROTEIN LIGD"/>
    <property type="match status" value="1"/>
</dbReference>
<comment type="caution">
    <text evidence="24">The sequence shown here is derived from an EMBL/GenBank/DDBJ whole genome shotgun (WGS) entry which is preliminary data.</text>
</comment>
<dbReference type="EMBL" id="RBZP01000012">
    <property type="protein sequence ID" value="RKQ31522.1"/>
    <property type="molecule type" value="Genomic_DNA"/>
</dbReference>
<dbReference type="NCBIfam" id="TIGR02778">
    <property type="entry name" value="ligD_pol"/>
    <property type="match status" value="1"/>
</dbReference>
<evidence type="ECO:0000313" key="24">
    <source>
        <dbReference type="EMBL" id="RKQ31522.1"/>
    </source>
</evidence>
<evidence type="ECO:0000313" key="25">
    <source>
        <dbReference type="Proteomes" id="UP000269301"/>
    </source>
</evidence>
<dbReference type="InterPro" id="IPR012310">
    <property type="entry name" value="DNA_ligase_ATP-dep_cent"/>
</dbReference>
<evidence type="ECO:0000256" key="15">
    <source>
        <dbReference type="ARBA" id="ARBA00023172"/>
    </source>
</evidence>
<dbReference type="Pfam" id="PF01068">
    <property type="entry name" value="DNA_ligase_A_M"/>
    <property type="match status" value="1"/>
</dbReference>
<dbReference type="GO" id="GO:0006281">
    <property type="term" value="P:DNA repair"/>
    <property type="evidence" value="ECO:0007669"/>
    <property type="project" value="UniProtKB-KW"/>
</dbReference>
<dbReference type="InterPro" id="IPR016059">
    <property type="entry name" value="DNA_ligase_ATP-dep_CS"/>
</dbReference>
<dbReference type="Pfam" id="PF21686">
    <property type="entry name" value="LigD_Prim-Pol"/>
    <property type="match status" value="1"/>
</dbReference>
<dbReference type="NCBIfam" id="NF007211">
    <property type="entry name" value="PRK09633.1"/>
    <property type="match status" value="1"/>
</dbReference>
<keyword evidence="17" id="KW-0464">Manganese</keyword>
<evidence type="ECO:0000256" key="22">
    <source>
        <dbReference type="ARBA" id="ARBA00049990"/>
    </source>
</evidence>
<evidence type="ECO:0000256" key="16">
    <source>
        <dbReference type="ARBA" id="ARBA00023204"/>
    </source>
</evidence>
<dbReference type="PANTHER" id="PTHR42705:SF2">
    <property type="entry name" value="BIFUNCTIONAL NON-HOMOLOGOUS END JOINING PROTEIN LIGD"/>
    <property type="match status" value="1"/>
</dbReference>
<dbReference type="NCBIfam" id="TIGR02779">
    <property type="entry name" value="NHEJ_ligase_lig"/>
    <property type="match status" value="1"/>
</dbReference>
<evidence type="ECO:0000256" key="4">
    <source>
        <dbReference type="ARBA" id="ARBA00022679"/>
    </source>
</evidence>
<evidence type="ECO:0000256" key="13">
    <source>
        <dbReference type="ARBA" id="ARBA00022932"/>
    </source>
</evidence>
<evidence type="ECO:0000256" key="7">
    <source>
        <dbReference type="ARBA" id="ARBA00022723"/>
    </source>
</evidence>
<keyword evidence="13" id="KW-0239">DNA-directed DNA polymerase</keyword>
<evidence type="ECO:0000256" key="5">
    <source>
        <dbReference type="ARBA" id="ARBA00022695"/>
    </source>
</evidence>
<dbReference type="EC" id="6.5.1.1" evidence="2"/>
<reference evidence="24 25" key="1">
    <citation type="journal article" date="2016" name="Int. J. Syst. Evol. Microbiol.">
        <title>Oceanobacillus halophilus sp. nov., a novel moderately halophilic bacterium from a hypersaline lake.</title>
        <authorList>
            <person name="Amoozegar M.A."/>
            <person name="Bagheri M."/>
            <person name="Makhdoumi A."/>
            <person name="Nikou M.M."/>
            <person name="Fazeli S.A.S."/>
            <person name="Schumann P."/>
            <person name="Sproer C."/>
            <person name="Sanchez-Porro C."/>
            <person name="Ventosa A."/>
        </authorList>
    </citation>
    <scope>NUCLEOTIDE SEQUENCE [LARGE SCALE GENOMIC DNA]</scope>
    <source>
        <strain evidence="24 25">DSM 23996</strain>
    </source>
</reference>
<keyword evidence="18" id="KW-0511">Multifunctional enzyme</keyword>
<dbReference type="GO" id="GO:0003677">
    <property type="term" value="F:DNA binding"/>
    <property type="evidence" value="ECO:0007669"/>
    <property type="project" value="UniProtKB-KW"/>
</dbReference>
<organism evidence="24 25">
    <name type="scientific">Oceanobacillus halophilus</name>
    <dbReference type="NCBI Taxonomy" id="930130"/>
    <lineage>
        <taxon>Bacteria</taxon>
        <taxon>Bacillati</taxon>
        <taxon>Bacillota</taxon>
        <taxon>Bacilli</taxon>
        <taxon>Bacillales</taxon>
        <taxon>Bacillaceae</taxon>
        <taxon>Oceanobacillus</taxon>
    </lineage>
</organism>
<comment type="similarity">
    <text evidence="21">In the C-terminal section; belongs to the ATP-dependent DNA ligase family.</text>
</comment>
<evidence type="ECO:0000256" key="14">
    <source>
        <dbReference type="ARBA" id="ARBA00023125"/>
    </source>
</evidence>
<evidence type="ECO:0000256" key="19">
    <source>
        <dbReference type="ARBA" id="ARBA00029943"/>
    </source>
</evidence>
<keyword evidence="8" id="KW-0547">Nucleotide-binding</keyword>
<keyword evidence="11" id="KW-0269">Exonuclease</keyword>
<dbReference type="Gene3D" id="3.90.920.10">
    <property type="entry name" value="DNA primase, PRIM domain"/>
    <property type="match status" value="1"/>
</dbReference>
<dbReference type="OrthoDB" id="9802472at2"/>
<dbReference type="InterPro" id="IPR014145">
    <property type="entry name" value="LigD_pol_dom"/>
</dbReference>
<dbReference type="PROSITE" id="PS50160">
    <property type="entry name" value="DNA_LIGASE_A3"/>
    <property type="match status" value="1"/>
</dbReference>
<keyword evidence="15" id="KW-0233">DNA recombination</keyword>
<dbReference type="NCBIfam" id="TIGR02776">
    <property type="entry name" value="NHEJ_ligase_prk"/>
    <property type="match status" value="1"/>
</dbReference>
<keyword evidence="7" id="KW-0479">Metal-binding</keyword>
<keyword evidence="25" id="KW-1185">Reference proteome</keyword>
<dbReference type="GO" id="GO:0004527">
    <property type="term" value="F:exonuclease activity"/>
    <property type="evidence" value="ECO:0007669"/>
    <property type="project" value="UniProtKB-KW"/>
</dbReference>
<evidence type="ECO:0000256" key="8">
    <source>
        <dbReference type="ARBA" id="ARBA00022741"/>
    </source>
</evidence>
<evidence type="ECO:0000256" key="1">
    <source>
        <dbReference type="ARBA" id="ARBA00001936"/>
    </source>
</evidence>
<dbReference type="PROSITE" id="PS00333">
    <property type="entry name" value="DNA_LIGASE_A2"/>
    <property type="match status" value="1"/>
</dbReference>
<evidence type="ECO:0000256" key="12">
    <source>
        <dbReference type="ARBA" id="ARBA00022840"/>
    </source>
</evidence>
<evidence type="ECO:0000256" key="6">
    <source>
        <dbReference type="ARBA" id="ARBA00022722"/>
    </source>
</evidence>
<dbReference type="AlphaFoldDB" id="A0A495A1B9"/>
<dbReference type="GO" id="GO:0005524">
    <property type="term" value="F:ATP binding"/>
    <property type="evidence" value="ECO:0007669"/>
    <property type="project" value="UniProtKB-KW"/>
</dbReference>
<dbReference type="GO" id="GO:0006310">
    <property type="term" value="P:DNA recombination"/>
    <property type="evidence" value="ECO:0007669"/>
    <property type="project" value="UniProtKB-KW"/>
</dbReference>
<dbReference type="CDD" id="cd07906">
    <property type="entry name" value="Adenylation_DNA_ligase_LigD_LigC"/>
    <property type="match status" value="1"/>
</dbReference>